<dbReference type="EMBL" id="CP014672">
    <property type="protein sequence ID" value="ANW98911.1"/>
    <property type="molecule type" value="Genomic_DNA"/>
</dbReference>
<dbReference type="PANTHER" id="PTHR13132">
    <property type="entry name" value="ALPHA- 1,6 -FUCOSYLTRANSFERASE"/>
    <property type="match status" value="1"/>
</dbReference>
<dbReference type="Proteomes" id="UP000092971">
    <property type="component" value="Chromosome"/>
</dbReference>
<proteinExistence type="predicted"/>
<dbReference type="Gene3D" id="3.40.50.11350">
    <property type="match status" value="1"/>
</dbReference>
<accession>A0A1B1YDS4</accession>
<dbReference type="CDD" id="cd11296">
    <property type="entry name" value="O-FucT_like"/>
    <property type="match status" value="1"/>
</dbReference>
<dbReference type="RefSeq" id="WP_015359245.1">
    <property type="nucleotide sequence ID" value="NZ_CP014672.1"/>
</dbReference>
<sequence>MEGKKFLLIREIGMGLWNELHHVLAQLLVAEIVGRIPVVYWGKGSLYAPDENVNAFEEFFMPVSDLDIHALAQDKFLFYPERWNSGNFLTVPDFSRNEPAITTECLKNCEADVVVCDRYTDVDKIIPSIPKKHRLFGLNRRKVCHRLICEYIRLKKDLQDSIETFYAENMKGARFLAVHIRSSDKLTEVKHLHELNQRYPREIEKVLETNPGMRIFLMTDCIDILEEYRERYGSLLVYTDCRRVPKDGPGVHYQEYHDNRVKGFEIIRDSWLAAKCDYFIGNGYSNVSFGICELKDWRNDRIKLLY</sequence>
<name>A0A1B1YDS4_THEST</name>
<evidence type="ECO:0000313" key="2">
    <source>
        <dbReference type="Proteomes" id="UP000092971"/>
    </source>
</evidence>
<dbReference type="OrthoDB" id="1737455at2"/>
<dbReference type="PANTHER" id="PTHR13132:SF29">
    <property type="entry name" value="ALPHA-(1,6)-FUCOSYLTRANSFERASE"/>
    <property type="match status" value="1"/>
</dbReference>
<evidence type="ECO:0000313" key="1">
    <source>
        <dbReference type="EMBL" id="ANW98911.1"/>
    </source>
</evidence>
<organism evidence="1 2">
    <name type="scientific">Thermoclostridium stercorarium subsp. thermolacticum DSM 2910</name>
    <dbReference type="NCBI Taxonomy" id="1121336"/>
    <lineage>
        <taxon>Bacteria</taxon>
        <taxon>Bacillati</taxon>
        <taxon>Bacillota</taxon>
        <taxon>Clostridia</taxon>
        <taxon>Eubacteriales</taxon>
        <taxon>Oscillospiraceae</taxon>
        <taxon>Thermoclostridium</taxon>
    </lineage>
</organism>
<gene>
    <name evidence="1" type="ORF">CSTERTH_07695</name>
</gene>
<dbReference type="GO" id="GO:0006487">
    <property type="term" value="P:protein N-linked glycosylation"/>
    <property type="evidence" value="ECO:0007669"/>
    <property type="project" value="TreeGrafter"/>
</dbReference>
<dbReference type="GO" id="GO:0046921">
    <property type="term" value="F:alpha-(1-&gt;6)-fucosyltransferase activity"/>
    <property type="evidence" value="ECO:0007669"/>
    <property type="project" value="TreeGrafter"/>
</dbReference>
<evidence type="ECO:0008006" key="3">
    <source>
        <dbReference type="Google" id="ProtNLM"/>
    </source>
</evidence>
<reference evidence="1 2" key="1">
    <citation type="submission" date="2016-02" db="EMBL/GenBank/DDBJ databases">
        <title>Comparison of Clostridium stercorarium subspecies using comparative genomics and transcriptomics.</title>
        <authorList>
            <person name="Schellenberg J."/>
            <person name="Thallinger G."/>
            <person name="Levin D.B."/>
            <person name="Zhang X."/>
            <person name="Alvare G."/>
            <person name="Fristensky B."/>
            <person name="Sparling R."/>
        </authorList>
    </citation>
    <scope>NUCLEOTIDE SEQUENCE [LARGE SCALE GENOMIC DNA]</scope>
    <source>
        <strain evidence="1 2">DSM 2910</strain>
    </source>
</reference>
<protein>
    <recommendedName>
        <fullName evidence="3">TPR repeat-containing protein</fullName>
    </recommendedName>
</protein>
<dbReference type="AlphaFoldDB" id="A0A1B1YDS4"/>